<dbReference type="KEGG" id="mars:A8C75_00515"/>
<reference evidence="3 4" key="2">
    <citation type="journal article" date="2018" name="Int. J. Syst. Evol. Microbiol.">
        <title>Marinobacterium aestuarii sp. nov., a benzene-degrading marine bacterium isolated from estuary sediment.</title>
        <authorList>
            <person name="Bae S.S."/>
            <person name="Jung J."/>
            <person name="Chung D."/>
            <person name="Baek K."/>
        </authorList>
    </citation>
    <scope>NUCLEOTIDE SEQUENCE [LARGE SCALE GENOMIC DNA]</scope>
    <source>
        <strain evidence="3 4">ST58-10</strain>
    </source>
</reference>
<accession>A0A1A9ESC7</accession>
<evidence type="ECO:0000256" key="1">
    <source>
        <dbReference type="SAM" id="MobiDB-lite"/>
    </source>
</evidence>
<dbReference type="EMBL" id="CP015839">
    <property type="protein sequence ID" value="ANG61084.1"/>
    <property type="molecule type" value="Genomic_DNA"/>
</dbReference>
<feature type="chain" id="PRO_5008386420" evidence="2">
    <location>
        <begin position="23"/>
        <end position="115"/>
    </location>
</feature>
<feature type="compositionally biased region" description="Polar residues" evidence="1">
    <location>
        <begin position="68"/>
        <end position="91"/>
    </location>
</feature>
<proteinExistence type="predicted"/>
<keyword evidence="2" id="KW-0732">Signal</keyword>
<name>A0A1A9ESC7_9GAMM</name>
<evidence type="ECO:0000313" key="4">
    <source>
        <dbReference type="Proteomes" id="UP000078070"/>
    </source>
</evidence>
<sequence>MKRYLTAALLLLSPALSSLAQANTFVCDPQDLQGHYSRDPAFSDHGALLRMQYLAPTQESHNRALNDWATTDRLQSSPDSESSPRLPQSSACPPELVPPQNQSPQPRQAPERVWL</sequence>
<dbReference type="OrthoDB" id="6089487at2"/>
<evidence type="ECO:0000256" key="2">
    <source>
        <dbReference type="SAM" id="SignalP"/>
    </source>
</evidence>
<reference evidence="4" key="1">
    <citation type="submission" date="2016-05" db="EMBL/GenBank/DDBJ databases">
        <authorList>
            <person name="Baek K."/>
            <person name="Yang S.-J."/>
        </authorList>
    </citation>
    <scope>NUCLEOTIDE SEQUENCE [LARGE SCALE GENOMIC DNA]</scope>
    <source>
        <strain evidence="4">ST58-10</strain>
    </source>
</reference>
<evidence type="ECO:0000313" key="3">
    <source>
        <dbReference type="EMBL" id="ANG61084.1"/>
    </source>
</evidence>
<protein>
    <submittedName>
        <fullName evidence="3">Uncharacterized protein</fullName>
    </submittedName>
</protein>
<feature type="region of interest" description="Disordered" evidence="1">
    <location>
        <begin position="62"/>
        <end position="115"/>
    </location>
</feature>
<organism evidence="3 4">
    <name type="scientific">Marinobacterium aestuarii</name>
    <dbReference type="NCBI Taxonomy" id="1821621"/>
    <lineage>
        <taxon>Bacteria</taxon>
        <taxon>Pseudomonadati</taxon>
        <taxon>Pseudomonadota</taxon>
        <taxon>Gammaproteobacteria</taxon>
        <taxon>Oceanospirillales</taxon>
        <taxon>Oceanospirillaceae</taxon>
        <taxon>Marinobacterium</taxon>
    </lineage>
</organism>
<gene>
    <name evidence="3" type="ORF">A8C75_00515</name>
</gene>
<dbReference type="AlphaFoldDB" id="A0A1A9ESC7"/>
<dbReference type="Proteomes" id="UP000078070">
    <property type="component" value="Chromosome"/>
</dbReference>
<keyword evidence="4" id="KW-1185">Reference proteome</keyword>
<feature type="signal peptide" evidence="2">
    <location>
        <begin position="1"/>
        <end position="22"/>
    </location>
</feature>
<dbReference type="RefSeq" id="WP_067376584.1">
    <property type="nucleotide sequence ID" value="NZ_CP015839.1"/>
</dbReference>